<evidence type="ECO:0000313" key="5">
    <source>
        <dbReference type="EMBL" id="RDH43227.1"/>
    </source>
</evidence>
<proteinExistence type="predicted"/>
<sequence length="218" mass="23957">MQGILQLRSISLSFGSEPIIQGLNLTVQPGEIVALMGPSGCGKSTFLSALCGLIPEQFQFSGEVLLGQQNLTQLPLAKRQVGMLFQEDLLFPHMSVKGNLAFALPQGLSRHERHHQVMVLLDEVGMTALADRDPATLSGGQKARISLLRTLLAKPQLLLLDEPFSKLDQVTRSQFRQLVWSYITRYQLPTLLVTHDSADIPGHCSQVIQLPYLGSTLC</sequence>
<dbReference type="InterPro" id="IPR017871">
    <property type="entry name" value="ABC_transporter-like_CS"/>
</dbReference>
<accession>A0A4P9VLK2</accession>
<keyword evidence="1" id="KW-0813">Transport</keyword>
<dbReference type="AlphaFoldDB" id="A0A4P9VLK2"/>
<evidence type="ECO:0000313" key="6">
    <source>
        <dbReference type="Proteomes" id="UP000257039"/>
    </source>
</evidence>
<dbReference type="InterPro" id="IPR003593">
    <property type="entry name" value="AAA+_ATPase"/>
</dbReference>
<dbReference type="GO" id="GO:0016887">
    <property type="term" value="F:ATP hydrolysis activity"/>
    <property type="evidence" value="ECO:0007669"/>
    <property type="project" value="InterPro"/>
</dbReference>
<dbReference type="PROSITE" id="PS50893">
    <property type="entry name" value="ABC_TRANSPORTER_2"/>
    <property type="match status" value="1"/>
</dbReference>
<dbReference type="InterPro" id="IPR003439">
    <property type="entry name" value="ABC_transporter-like_ATP-bd"/>
</dbReference>
<evidence type="ECO:0000259" key="4">
    <source>
        <dbReference type="PROSITE" id="PS50893"/>
    </source>
</evidence>
<keyword evidence="3 5" id="KW-0067">ATP-binding</keyword>
<dbReference type="PROSITE" id="PS00211">
    <property type="entry name" value="ABC_TRANSPORTER_1"/>
    <property type="match status" value="1"/>
</dbReference>
<reference evidence="5 6" key="1">
    <citation type="submission" date="2017-04" db="EMBL/GenBank/DDBJ databases">
        <title>Draft genome sequence of Zooshikella ganghwensis VG4 isolated from Red Sea sediments.</title>
        <authorList>
            <person name="Rehman Z."/>
            <person name="Alam I."/>
            <person name="Kamau A."/>
            <person name="Bajic V."/>
            <person name="Leiknes T."/>
        </authorList>
    </citation>
    <scope>NUCLEOTIDE SEQUENCE [LARGE SCALE GENOMIC DNA]</scope>
    <source>
        <strain evidence="5 6">VG4</strain>
    </source>
</reference>
<dbReference type="InterPro" id="IPR050093">
    <property type="entry name" value="ABC_SmlMolc_Importer"/>
</dbReference>
<dbReference type="Proteomes" id="UP000257039">
    <property type="component" value="Unassembled WGS sequence"/>
</dbReference>
<evidence type="ECO:0000256" key="2">
    <source>
        <dbReference type="ARBA" id="ARBA00022741"/>
    </source>
</evidence>
<evidence type="ECO:0000256" key="1">
    <source>
        <dbReference type="ARBA" id="ARBA00022448"/>
    </source>
</evidence>
<comment type="caution">
    <text evidence="5">The sequence shown here is derived from an EMBL/GenBank/DDBJ whole genome shotgun (WGS) entry which is preliminary data.</text>
</comment>
<protein>
    <submittedName>
        <fullName evidence="5">ATP-binding cassette domain-containing protein</fullName>
    </submittedName>
</protein>
<dbReference type="Pfam" id="PF00005">
    <property type="entry name" value="ABC_tran"/>
    <property type="match status" value="1"/>
</dbReference>
<dbReference type="PANTHER" id="PTHR42781:SF4">
    <property type="entry name" value="SPERMIDINE_PUTRESCINE IMPORT ATP-BINDING PROTEIN POTA"/>
    <property type="match status" value="1"/>
</dbReference>
<dbReference type="GO" id="GO:0005524">
    <property type="term" value="F:ATP binding"/>
    <property type="evidence" value="ECO:0007669"/>
    <property type="project" value="UniProtKB-KW"/>
</dbReference>
<gene>
    <name evidence="5" type="ORF">B9G39_07105</name>
</gene>
<evidence type="ECO:0000256" key="3">
    <source>
        <dbReference type="ARBA" id="ARBA00022840"/>
    </source>
</evidence>
<name>A0A4P9VLK2_9GAMM</name>
<dbReference type="InterPro" id="IPR027417">
    <property type="entry name" value="P-loop_NTPase"/>
</dbReference>
<dbReference type="PANTHER" id="PTHR42781">
    <property type="entry name" value="SPERMIDINE/PUTRESCINE IMPORT ATP-BINDING PROTEIN POTA"/>
    <property type="match status" value="1"/>
</dbReference>
<dbReference type="Gene3D" id="3.40.50.300">
    <property type="entry name" value="P-loop containing nucleotide triphosphate hydrolases"/>
    <property type="match status" value="1"/>
</dbReference>
<dbReference type="SUPFAM" id="SSF52540">
    <property type="entry name" value="P-loop containing nucleoside triphosphate hydrolases"/>
    <property type="match status" value="1"/>
</dbReference>
<keyword evidence="2" id="KW-0547">Nucleotide-binding</keyword>
<dbReference type="EMBL" id="NDXW01000001">
    <property type="protein sequence ID" value="RDH43227.1"/>
    <property type="molecule type" value="Genomic_DNA"/>
</dbReference>
<organism evidence="5 6">
    <name type="scientific">Zooshikella ganghwensis</name>
    <dbReference type="NCBI Taxonomy" id="202772"/>
    <lineage>
        <taxon>Bacteria</taxon>
        <taxon>Pseudomonadati</taxon>
        <taxon>Pseudomonadota</taxon>
        <taxon>Gammaproteobacteria</taxon>
        <taxon>Oceanospirillales</taxon>
        <taxon>Zooshikellaceae</taxon>
        <taxon>Zooshikella</taxon>
    </lineage>
</organism>
<dbReference type="SMART" id="SM00382">
    <property type="entry name" value="AAA"/>
    <property type="match status" value="1"/>
</dbReference>
<feature type="domain" description="ABC transporter" evidence="4">
    <location>
        <begin position="5"/>
        <end position="217"/>
    </location>
</feature>
<keyword evidence="6" id="KW-1185">Reference proteome</keyword>